<proteinExistence type="predicted"/>
<protein>
    <submittedName>
        <fullName evidence="2">Uncharacterized protein</fullName>
    </submittedName>
</protein>
<name>A0ABD0U2S7_DENTH</name>
<comment type="caution">
    <text evidence="2">The sequence shown here is derived from an EMBL/GenBank/DDBJ whole genome shotgun (WGS) entry which is preliminary data.</text>
</comment>
<feature type="region of interest" description="Disordered" evidence="1">
    <location>
        <begin position="61"/>
        <end position="104"/>
    </location>
</feature>
<organism evidence="2 3">
    <name type="scientific">Dendrobium thyrsiflorum</name>
    <name type="common">Pinecone-like raceme dendrobium</name>
    <name type="synonym">Orchid</name>
    <dbReference type="NCBI Taxonomy" id="117978"/>
    <lineage>
        <taxon>Eukaryota</taxon>
        <taxon>Viridiplantae</taxon>
        <taxon>Streptophyta</taxon>
        <taxon>Embryophyta</taxon>
        <taxon>Tracheophyta</taxon>
        <taxon>Spermatophyta</taxon>
        <taxon>Magnoliopsida</taxon>
        <taxon>Liliopsida</taxon>
        <taxon>Asparagales</taxon>
        <taxon>Orchidaceae</taxon>
        <taxon>Epidendroideae</taxon>
        <taxon>Malaxideae</taxon>
        <taxon>Dendrobiinae</taxon>
        <taxon>Dendrobium</taxon>
    </lineage>
</organism>
<dbReference type="Proteomes" id="UP001552299">
    <property type="component" value="Unassembled WGS sequence"/>
</dbReference>
<evidence type="ECO:0000313" key="2">
    <source>
        <dbReference type="EMBL" id="KAL0906174.1"/>
    </source>
</evidence>
<evidence type="ECO:0000313" key="3">
    <source>
        <dbReference type="Proteomes" id="UP001552299"/>
    </source>
</evidence>
<gene>
    <name evidence="2" type="ORF">M5K25_024647</name>
</gene>
<evidence type="ECO:0000256" key="1">
    <source>
        <dbReference type="SAM" id="MobiDB-lite"/>
    </source>
</evidence>
<dbReference type="EMBL" id="JANQDX010000018">
    <property type="protein sequence ID" value="KAL0906174.1"/>
    <property type="molecule type" value="Genomic_DNA"/>
</dbReference>
<dbReference type="AlphaFoldDB" id="A0ABD0U2S7"/>
<accession>A0ABD0U2S7</accession>
<sequence>MRRKRPPWNRMGVEFILELNPEDYDTCSPWQLFPHEIAEQIKDRLRKAYVDQIAEIFPDDEEMLSQRSDETVPEQWHQGHHSQQKVAPSHRPGKEPIIEEESNF</sequence>
<keyword evidence="3" id="KW-1185">Reference proteome</keyword>
<reference evidence="2 3" key="1">
    <citation type="journal article" date="2024" name="Plant Biotechnol. J.">
        <title>Dendrobium thyrsiflorum genome and its molecular insights into genes involved in important horticultural traits.</title>
        <authorList>
            <person name="Chen B."/>
            <person name="Wang J.Y."/>
            <person name="Zheng P.J."/>
            <person name="Li K.L."/>
            <person name="Liang Y.M."/>
            <person name="Chen X.F."/>
            <person name="Zhang C."/>
            <person name="Zhao X."/>
            <person name="He X."/>
            <person name="Zhang G.Q."/>
            <person name="Liu Z.J."/>
            <person name="Xu Q."/>
        </authorList>
    </citation>
    <scope>NUCLEOTIDE SEQUENCE [LARGE SCALE GENOMIC DNA]</scope>
    <source>
        <strain evidence="2">GZMU011</strain>
    </source>
</reference>